<dbReference type="AlphaFoldDB" id="F2U8K4"/>
<proteinExistence type="predicted"/>
<accession>F2U8K4</accession>
<evidence type="ECO:0000313" key="2">
    <source>
        <dbReference type="Proteomes" id="UP000007799"/>
    </source>
</evidence>
<dbReference type="KEGG" id="sre:PTSG_12176"/>
<reference evidence="1" key="1">
    <citation type="submission" date="2009-08" db="EMBL/GenBank/DDBJ databases">
        <title>Annotation of Salpingoeca rosetta.</title>
        <authorList>
            <consortium name="The Broad Institute Genome Sequencing Platform"/>
            <person name="Russ C."/>
            <person name="Cuomo C."/>
            <person name="Burger G."/>
            <person name="Gray M.W."/>
            <person name="Holland P.W.H."/>
            <person name="King N."/>
            <person name="Lang F.B.F."/>
            <person name="Roger A.J."/>
            <person name="Ruiz-Trillo I."/>
            <person name="Young S.K."/>
            <person name="Zeng Q."/>
            <person name="Gargeya S."/>
            <person name="Alvarado L."/>
            <person name="Berlin A."/>
            <person name="Chapman S.B."/>
            <person name="Chen Z."/>
            <person name="Freedman E."/>
            <person name="Gellesch M."/>
            <person name="Goldberg J."/>
            <person name="Griggs A."/>
            <person name="Gujja S."/>
            <person name="Heilman E."/>
            <person name="Heiman D."/>
            <person name="Howarth C."/>
            <person name="Mehta T."/>
            <person name="Neiman D."/>
            <person name="Pearson M."/>
            <person name="Roberts A."/>
            <person name="Saif S."/>
            <person name="Shea T."/>
            <person name="Shenoy N."/>
            <person name="Sisk P."/>
            <person name="Stolte C."/>
            <person name="Sykes S."/>
            <person name="White J."/>
            <person name="Yandava C."/>
            <person name="Haas B."/>
            <person name="Nusbaum C."/>
            <person name="Birren B."/>
        </authorList>
    </citation>
    <scope>NUCLEOTIDE SEQUENCE [LARGE SCALE GENOMIC DNA]</scope>
    <source>
        <strain evidence="1">ATCC 50818</strain>
    </source>
</reference>
<dbReference type="GeneID" id="16075116"/>
<gene>
    <name evidence="1" type="ORF">PTSG_12176</name>
</gene>
<dbReference type="RefSeq" id="XP_004994535.1">
    <property type="nucleotide sequence ID" value="XM_004994478.1"/>
</dbReference>
<dbReference type="Proteomes" id="UP000007799">
    <property type="component" value="Unassembled WGS sequence"/>
</dbReference>
<protein>
    <submittedName>
        <fullName evidence="1">Uncharacterized protein</fullName>
    </submittedName>
</protein>
<keyword evidence="2" id="KW-1185">Reference proteome</keyword>
<dbReference type="EMBL" id="GL832964">
    <property type="protein sequence ID" value="EGD72712.1"/>
    <property type="molecule type" value="Genomic_DNA"/>
</dbReference>
<organism evidence="2">
    <name type="scientific">Salpingoeca rosetta (strain ATCC 50818 / BSB-021)</name>
    <dbReference type="NCBI Taxonomy" id="946362"/>
    <lineage>
        <taxon>Eukaryota</taxon>
        <taxon>Choanoflagellata</taxon>
        <taxon>Craspedida</taxon>
        <taxon>Salpingoecidae</taxon>
        <taxon>Salpingoeca</taxon>
    </lineage>
</organism>
<dbReference type="InParanoid" id="F2U8K4"/>
<name>F2U8K4_SALR5</name>
<sequence length="247" mass="26324">MGLRLPSPPVVPLPPLAQPNTPNPAPLTGIMISLFLLWFERSLYEKRSLFSSVFPVVADATCVCVSSLSVSFYRTAAATYTSSPLFSFSSPLGFASPPLSFLFPSSSIVASLCNGITLICRSGMLHPCRCPRCLHATLLPPGSAVTTTLPARLHGRVCVSAAYLCLCMYVSTNVCTCFCVYVLFSLPCCCPLCCGPGSFPATRATSLPLPSSVLTMAACTHTPCARVCVRVCVPSWFEGDFVIGRCQ</sequence>
<evidence type="ECO:0000313" key="1">
    <source>
        <dbReference type="EMBL" id="EGD72712.1"/>
    </source>
</evidence>